<dbReference type="InterPro" id="IPR048285">
    <property type="entry name" value="Integrin_alpha_Ig-like_2"/>
</dbReference>
<dbReference type="GO" id="GO:0007157">
    <property type="term" value="P:heterophilic cell-cell adhesion via plasma membrane cell adhesion molecules"/>
    <property type="evidence" value="ECO:0007669"/>
    <property type="project" value="UniProtKB-ARBA"/>
</dbReference>
<feature type="compositionally biased region" description="Basic and acidic residues" evidence="14">
    <location>
        <begin position="938"/>
        <end position="974"/>
    </location>
</feature>
<dbReference type="Gene3D" id="2.60.40.1460">
    <property type="entry name" value="Integrin domains. Chain A, domain 2"/>
    <property type="match status" value="1"/>
</dbReference>
<dbReference type="EMBL" id="GDHC01014104">
    <property type="protein sequence ID" value="JAQ04525.1"/>
    <property type="molecule type" value="Transcribed_RNA"/>
</dbReference>
<dbReference type="PRINTS" id="PR01185">
    <property type="entry name" value="INTEGRINA"/>
</dbReference>
<keyword evidence="4 13" id="KW-0732">Signal</keyword>
<organism evidence="19">
    <name type="scientific">Lygus hesperus</name>
    <name type="common">Western plant bug</name>
    <dbReference type="NCBI Taxonomy" id="30085"/>
    <lineage>
        <taxon>Eukaryota</taxon>
        <taxon>Metazoa</taxon>
        <taxon>Ecdysozoa</taxon>
        <taxon>Arthropoda</taxon>
        <taxon>Hexapoda</taxon>
        <taxon>Insecta</taxon>
        <taxon>Pterygota</taxon>
        <taxon>Neoptera</taxon>
        <taxon>Paraneoptera</taxon>
        <taxon>Hemiptera</taxon>
        <taxon>Heteroptera</taxon>
        <taxon>Panheteroptera</taxon>
        <taxon>Cimicomorpha</taxon>
        <taxon>Miridae</taxon>
        <taxon>Mirini</taxon>
        <taxon>Lygus</taxon>
    </lineage>
</organism>
<feature type="compositionally biased region" description="Basic and acidic residues" evidence="14">
    <location>
        <begin position="1121"/>
        <end position="1131"/>
    </location>
</feature>
<dbReference type="SUPFAM" id="SSF69179">
    <property type="entry name" value="Integrin domains"/>
    <property type="match status" value="3"/>
</dbReference>
<feature type="repeat" description="FG-GAP" evidence="12">
    <location>
        <begin position="425"/>
        <end position="487"/>
    </location>
</feature>
<feature type="chain" id="PRO_5007357620" evidence="13">
    <location>
        <begin position="21"/>
        <end position="2147"/>
    </location>
</feature>
<feature type="domain" description="Integrin alpha third immunoglobulin-like" evidence="17">
    <location>
        <begin position="780"/>
        <end position="929"/>
    </location>
</feature>
<evidence type="ECO:0000256" key="9">
    <source>
        <dbReference type="ARBA" id="ARBA00023136"/>
    </source>
</evidence>
<evidence type="ECO:0000256" key="4">
    <source>
        <dbReference type="ARBA" id="ARBA00022729"/>
    </source>
</evidence>
<feature type="region of interest" description="Disordered" evidence="14">
    <location>
        <begin position="1507"/>
        <end position="1529"/>
    </location>
</feature>
<evidence type="ECO:0000256" key="6">
    <source>
        <dbReference type="ARBA" id="ARBA00022889"/>
    </source>
</evidence>
<dbReference type="Pfam" id="PF08441">
    <property type="entry name" value="Integrin_A_Ig_1"/>
    <property type="match status" value="1"/>
</dbReference>
<keyword evidence="3 13" id="KW-0812">Transmembrane</keyword>
<dbReference type="Gene3D" id="2.130.10.130">
    <property type="entry name" value="Integrin alpha, N-terminal"/>
    <property type="match status" value="1"/>
</dbReference>
<feature type="compositionally biased region" description="Basic and acidic residues" evidence="14">
    <location>
        <begin position="1757"/>
        <end position="1778"/>
    </location>
</feature>
<dbReference type="Gene3D" id="2.60.40.1530">
    <property type="entry name" value="ntegrin, alpha v. Chain A, domain 4"/>
    <property type="match status" value="2"/>
</dbReference>
<proteinExistence type="inferred from homology"/>
<feature type="repeat" description="FG-GAP" evidence="12">
    <location>
        <begin position="24"/>
        <end position="86"/>
    </location>
</feature>
<evidence type="ECO:0000256" key="1">
    <source>
        <dbReference type="ARBA" id="ARBA00004479"/>
    </source>
</evidence>
<comment type="subcellular location">
    <subcellularLocation>
        <location evidence="1 13">Membrane</location>
        <topology evidence="1 13">Single-pass type I membrane protein</topology>
    </subcellularLocation>
</comment>
<evidence type="ECO:0000256" key="13">
    <source>
        <dbReference type="RuleBase" id="RU003762"/>
    </source>
</evidence>
<dbReference type="Gene3D" id="1.20.5.930">
    <property type="entry name" value="Bicelle-embedded integrin alpha(iib) transmembrane segment"/>
    <property type="match status" value="1"/>
</dbReference>
<feature type="transmembrane region" description="Helical" evidence="13">
    <location>
        <begin position="2090"/>
        <end position="2114"/>
    </location>
</feature>
<dbReference type="GO" id="GO:0009897">
    <property type="term" value="C:external side of plasma membrane"/>
    <property type="evidence" value="ECO:0007669"/>
    <property type="project" value="TreeGrafter"/>
</dbReference>
<feature type="compositionally biased region" description="Low complexity" evidence="14">
    <location>
        <begin position="1094"/>
        <end position="1113"/>
    </location>
</feature>
<feature type="region of interest" description="Disordered" evidence="14">
    <location>
        <begin position="1827"/>
        <end position="1979"/>
    </location>
</feature>
<feature type="compositionally biased region" description="Low complexity" evidence="14">
    <location>
        <begin position="1892"/>
        <end position="1906"/>
    </location>
</feature>
<dbReference type="PROSITE" id="PS51470">
    <property type="entry name" value="FG_GAP"/>
    <property type="match status" value="5"/>
</dbReference>
<feature type="compositionally biased region" description="Polar residues" evidence="14">
    <location>
        <begin position="2125"/>
        <end position="2136"/>
    </location>
</feature>
<feature type="compositionally biased region" description="Basic and acidic residues" evidence="14">
    <location>
        <begin position="1253"/>
        <end position="1266"/>
    </location>
</feature>
<feature type="domain" description="Integrin alpha third immunoglobulin-like" evidence="17">
    <location>
        <begin position="1965"/>
        <end position="2080"/>
    </location>
</feature>
<dbReference type="PANTHER" id="PTHR23220:SF133">
    <property type="entry name" value="INTEGRIN ALPHA-PS2"/>
    <property type="match status" value="1"/>
</dbReference>
<feature type="repeat" description="FG-GAP" evidence="12">
    <location>
        <begin position="299"/>
        <end position="364"/>
    </location>
</feature>
<evidence type="ECO:0000256" key="5">
    <source>
        <dbReference type="ARBA" id="ARBA00022737"/>
    </source>
</evidence>
<dbReference type="SMART" id="SM00191">
    <property type="entry name" value="Int_alpha"/>
    <property type="match status" value="5"/>
</dbReference>
<protein>
    <submittedName>
        <fullName evidence="19">Integrin alpha-PS2</fullName>
    </submittedName>
</protein>
<feature type="compositionally biased region" description="Low complexity" evidence="14">
    <location>
        <begin position="1394"/>
        <end position="1404"/>
    </location>
</feature>
<feature type="compositionally biased region" description="Basic and acidic residues" evidence="14">
    <location>
        <begin position="1633"/>
        <end position="1644"/>
    </location>
</feature>
<evidence type="ECO:0000256" key="10">
    <source>
        <dbReference type="ARBA" id="ARBA00023170"/>
    </source>
</evidence>
<feature type="region of interest" description="Disordered" evidence="14">
    <location>
        <begin position="896"/>
        <end position="1413"/>
    </location>
</feature>
<dbReference type="GO" id="GO:0007160">
    <property type="term" value="P:cell-matrix adhesion"/>
    <property type="evidence" value="ECO:0007669"/>
    <property type="project" value="TreeGrafter"/>
</dbReference>
<comment type="similarity">
    <text evidence="2 13">Belongs to the integrin alpha chain family.</text>
</comment>
<dbReference type="GO" id="GO:0005178">
    <property type="term" value="F:integrin binding"/>
    <property type="evidence" value="ECO:0007669"/>
    <property type="project" value="TreeGrafter"/>
</dbReference>
<evidence type="ECO:0000259" key="15">
    <source>
        <dbReference type="Pfam" id="PF08441"/>
    </source>
</evidence>
<keyword evidence="10 13" id="KW-0675">Receptor</keyword>
<keyword evidence="5" id="KW-0677">Repeat</keyword>
<dbReference type="InterPro" id="IPR013517">
    <property type="entry name" value="FG-GAP"/>
</dbReference>
<evidence type="ECO:0000256" key="8">
    <source>
        <dbReference type="ARBA" id="ARBA00023037"/>
    </source>
</evidence>
<keyword evidence="8 13" id="KW-0401">Integrin</keyword>
<feature type="repeat" description="FG-GAP" evidence="12">
    <location>
        <begin position="374"/>
        <end position="421"/>
    </location>
</feature>
<dbReference type="Gene3D" id="2.60.40.1510">
    <property type="entry name" value="ntegrin, alpha v. Chain A, domain 3"/>
    <property type="match status" value="1"/>
</dbReference>
<dbReference type="SUPFAM" id="SSF69318">
    <property type="entry name" value="Integrin alpha N-terminal domain"/>
    <property type="match status" value="1"/>
</dbReference>
<evidence type="ECO:0000259" key="16">
    <source>
        <dbReference type="Pfam" id="PF20805"/>
    </source>
</evidence>
<feature type="compositionally biased region" description="Basic and acidic residues" evidence="14">
    <location>
        <begin position="1956"/>
        <end position="1970"/>
    </location>
</feature>
<feature type="compositionally biased region" description="Low complexity" evidence="14">
    <location>
        <begin position="1585"/>
        <end position="1596"/>
    </location>
</feature>
<feature type="compositionally biased region" description="Basic and acidic residues" evidence="14">
    <location>
        <begin position="1045"/>
        <end position="1064"/>
    </location>
</feature>
<dbReference type="Pfam" id="PF01839">
    <property type="entry name" value="FG-GAP"/>
    <property type="match status" value="2"/>
</dbReference>
<feature type="compositionally biased region" description="Low complexity" evidence="14">
    <location>
        <begin position="1780"/>
        <end position="1795"/>
    </location>
</feature>
<evidence type="ECO:0000259" key="17">
    <source>
        <dbReference type="Pfam" id="PF20806"/>
    </source>
</evidence>
<evidence type="ECO:0000256" key="14">
    <source>
        <dbReference type="SAM" id="MobiDB-lite"/>
    </source>
</evidence>
<name>A0A146LAC6_LYGHE</name>
<keyword evidence="7 13" id="KW-1133">Transmembrane helix</keyword>
<dbReference type="EMBL" id="GDHC01014359">
    <property type="protein sequence ID" value="JAQ04270.1"/>
    <property type="molecule type" value="Transcribed_RNA"/>
</dbReference>
<dbReference type="GO" id="GO:0007229">
    <property type="term" value="P:integrin-mediated signaling pathway"/>
    <property type="evidence" value="ECO:0007669"/>
    <property type="project" value="UniProtKB-KW"/>
</dbReference>
<feature type="compositionally biased region" description="Basic and acidic residues" evidence="14">
    <location>
        <begin position="1723"/>
        <end position="1747"/>
    </location>
</feature>
<feature type="compositionally biased region" description="Basic and acidic residues" evidence="14">
    <location>
        <begin position="1850"/>
        <end position="1863"/>
    </location>
</feature>
<reference evidence="19" key="1">
    <citation type="journal article" date="2016" name="Gigascience">
        <title>De novo construction of an expanded transcriptome assembly for the western tarnished plant bug, Lygus hesperus.</title>
        <authorList>
            <person name="Tassone E.E."/>
            <person name="Geib S.M."/>
            <person name="Hall B."/>
            <person name="Fabrick J.A."/>
            <person name="Brent C.S."/>
            <person name="Hull J.J."/>
        </authorList>
    </citation>
    <scope>NUCLEOTIDE SEQUENCE</scope>
</reference>
<dbReference type="PROSITE" id="PS00242">
    <property type="entry name" value="INTEGRIN_ALPHA"/>
    <property type="match status" value="1"/>
</dbReference>
<feature type="compositionally biased region" description="Gly residues" evidence="14">
    <location>
        <begin position="1675"/>
        <end position="1690"/>
    </location>
</feature>
<evidence type="ECO:0000256" key="3">
    <source>
        <dbReference type="ARBA" id="ARBA00022692"/>
    </source>
</evidence>
<feature type="compositionally biased region" description="Polar residues" evidence="14">
    <location>
        <begin position="1029"/>
        <end position="1041"/>
    </location>
</feature>
<sequence>MTRLPNWLFVILSCFVTVLSFNLDVDNLVKYRGRSGSMFGFTVAQHSYQTQNSVIVGAPEDQTDQAGVTKGGAVYRCHPTGDNCERIRFDRNGDNKDQYGNPIDSKSNQWFGATLTSSNGSVLACAPRYVYTQPTSAEERRDPVGTCWLAKDQLNSSQEFSPCRNRDWGYHRHGHCQAGLGAALSKDGGRLYIGAPGSCFWQGQVHSVAATTKLPFVPPKVIIIDEEGKIHSQNTYNRADVISSSEGPSTDDDSYLGYSVTSGRFEGGREKPAPSDIAVGVPKGERLNGKVVLFTYNMTHIRNITGEQLGAYFGYAMAACNIDGDSYDDLIVGAPMYTEEGNDEGFYETGRIYVFYAGHSDGKHIRDGDKNNRARFGHSIACLGDVNRDGYNDFAVGAPYGKDGEGGAVYIYHGSKDGVREKYSQVIKAEEIPGNPLTFGFSVAGGVDMDRNQYPDLSVGAYESNQAFLFKARPVVEMHSSVTFESESKQISLEERNCTLRDRTKVPCVKLDVCLRYEGLGVDSKLPFEIQVLLDARKPKNPRLAFWDQEEGRSSLNETLFLEKGRNVCKSYWVYLKNNIKDKLTSLDAELWYSLINNQNTRVARSLTPVLNANENLSAKDTLAIQKNCGRDNICIPDLRLIARPSVDKYVLGSGKRLEIEVEVQNEGEDAFESTFELQVPSGLNYVKIERKDESEREIPVQCSPPSFNNNYTLHCDIGNPLPREKLVKFLVLLQPYHQNTMNSTYDFSMVVNSTNPEKSYTGSDNHIRFAVPIWVVTELAISGSSRPVDVYYNSSQYVTDDETKITRESQIGPQVAHLYTITNRGPSEFLKAKATILWPSNTLTGEPLLYLLEEPETSGNIECHVEDDEYNIKKVKIERRGKSFFDAEPGTSSAWYSSDYETDADSSSSSGGASATRTSSSSSSWSSSSSSGSRAQLSREERLRFEEEERRREEEAVARETGDGSHRHGERVKASNQGKNHYSRNGGRLESDSYSSGSETRDRSRTDYSSSRTVPVDGSRVREEHRSYSSSSWTGQESPVTKTKSSERTSKTKGGKTETRWREEEDGVVKSGSSVVEHDGVRRGGASGGVPVGGEIESSYESSSTRSSSSRTRGGGVGNTDRRVSWRVEGDGAAGIAGSRTAEERRTEWNTTWASGGRPVTSEHSSWRKEQDGAVVGSTEHTRTYEGDYTGSRTGGVSGFDDRSSSSGRRVGWRVDGEGRNREDGGAVVVDERTSETTSRRRGHGGAGVSRTSEERRSEWTREDGGTAVVEESSSGAASRRHGPAGASATRTSEERRSEWSREEGGSGVVGESISGTASRRRGQGAAGASRTAGERRSEWNTTWISGGRPVTSEHTSWRKEQDGAVVGAGDHRTTYGGEVSGANRNIQHGDRSSSSNRNVSWRVEGEGMTREGGTVLVDDASLEVASRRRHQGGVAGSRTAEEKRTEWNTTWSSGGRPVTSEHTSWRKEQDGAVVGSGDHTRTYEGTADRDKVELERRLKEQLDRRITSVASTHGSSSADSEIDQNLIAGGGGGTTYKKEWEEHYNTTWGTSTGGKPVTVAKTKWTIEEDGAVKTGGDSKTYEGLAPGTAGTTLTFPSGTSQGVGRGHSSNKHYESSHHESRTQSVGGSGLDGDRTESSHKSEVSQSGSAHTGGSERRHHFSTENEDIDLRVGGRAGESGGAYYGGGVSGVSSSGSHHHRAESSLSEEELAAQGHRKSSLSESEHRVHGHRSGSESGRRTHSHGAEAESSGSDYTETERRTQGHRTGEAHYGSERRTHGSGSSSVASSVGESSGVSSAFDLGAVARGPGDGKARTYVTDLGILQGGASSGSSAASGSRTVHFSAAGEGDSGRHHSGTRERHYSFGSDTGARDEGSDSYSSSVHGYGGRSSGGSSYSSGARYATSGRTTGSRNIEGDPDLDPDYESRKAGSASSSSHSYSRSYSSRDGTYEAGVSDDDHRTITNQDDRQGFRHYRRDRRQAEDYTDSYYDYDEEETSKKCSGPVKCTRIVCNIGALKKDQEVHVAIRSRLWLATIKKIAPHVETVLGSEMTAKVTLLPTIGRPSQKTMTKNSTEIKTRIMTEPLSQPDVVPLWIVVLSAVSGALILMLLVYVLYKLGFFKRNRPEPSTGSEKTPLNRNGHYQGDEPL</sequence>
<evidence type="ECO:0000256" key="12">
    <source>
        <dbReference type="PROSITE-ProRule" id="PRU00803"/>
    </source>
</evidence>
<dbReference type="GO" id="GO:0033627">
    <property type="term" value="P:cell adhesion mediated by integrin"/>
    <property type="evidence" value="ECO:0007669"/>
    <property type="project" value="TreeGrafter"/>
</dbReference>
<feature type="compositionally biased region" description="Low complexity" evidence="14">
    <location>
        <begin position="906"/>
        <end position="934"/>
    </location>
</feature>
<evidence type="ECO:0000313" key="18">
    <source>
        <dbReference type="EMBL" id="JAQ04270.1"/>
    </source>
</evidence>
<dbReference type="Pfam" id="PF20806">
    <property type="entry name" value="Integrin_A_Ig_3"/>
    <property type="match status" value="2"/>
</dbReference>
<feature type="region of interest" description="Disordered" evidence="14">
    <location>
        <begin position="1428"/>
        <end position="1491"/>
    </location>
</feature>
<dbReference type="InterPro" id="IPR013649">
    <property type="entry name" value="Integrin_alpha_Ig-like_1"/>
</dbReference>
<feature type="signal peptide" evidence="13">
    <location>
        <begin position="1"/>
        <end position="20"/>
    </location>
</feature>
<keyword evidence="11" id="KW-0325">Glycoprotein</keyword>
<dbReference type="InterPro" id="IPR013519">
    <property type="entry name" value="Int_alpha_beta-p"/>
</dbReference>
<feature type="compositionally biased region" description="Basic and acidic residues" evidence="14">
    <location>
        <begin position="1293"/>
        <end position="1306"/>
    </location>
</feature>
<feature type="region of interest" description="Disordered" evidence="14">
    <location>
        <begin position="1573"/>
        <end position="1795"/>
    </location>
</feature>
<dbReference type="GO" id="GO:0008305">
    <property type="term" value="C:integrin complex"/>
    <property type="evidence" value="ECO:0007669"/>
    <property type="project" value="InterPro"/>
</dbReference>
<dbReference type="InterPro" id="IPR032695">
    <property type="entry name" value="Integrin_dom_sf"/>
</dbReference>
<dbReference type="InterPro" id="IPR018184">
    <property type="entry name" value="Integrin_alpha_C_CS"/>
</dbReference>
<evidence type="ECO:0000256" key="2">
    <source>
        <dbReference type="ARBA" id="ARBA00008054"/>
    </source>
</evidence>
<evidence type="ECO:0000256" key="11">
    <source>
        <dbReference type="ARBA" id="ARBA00023180"/>
    </source>
</evidence>
<dbReference type="GO" id="GO:0048513">
    <property type="term" value="P:animal organ development"/>
    <property type="evidence" value="ECO:0007669"/>
    <property type="project" value="UniProtKB-ARBA"/>
</dbReference>
<gene>
    <name evidence="19" type="primary">if_3</name>
    <name evidence="18" type="synonym">if_1</name>
    <name evidence="19" type="ORF">g.90194</name>
    <name evidence="18" type="ORF">g.90205</name>
</gene>
<dbReference type="InterPro" id="IPR048286">
    <property type="entry name" value="Integrin_alpha_Ig-like_3"/>
</dbReference>
<keyword evidence="9 13" id="KW-0472">Membrane</keyword>
<feature type="compositionally biased region" description="Basic and acidic residues" evidence="14">
    <location>
        <begin position="1480"/>
        <end position="1491"/>
    </location>
</feature>
<dbReference type="PANTHER" id="PTHR23220">
    <property type="entry name" value="INTEGRIN ALPHA"/>
    <property type="match status" value="1"/>
</dbReference>
<evidence type="ECO:0000256" key="7">
    <source>
        <dbReference type="ARBA" id="ARBA00022989"/>
    </source>
</evidence>
<feature type="repeat" description="FG-GAP" evidence="12">
    <location>
        <begin position="96"/>
        <end position="159"/>
    </location>
</feature>
<feature type="domain" description="Integrin alpha second immunoglobulin-like" evidence="16">
    <location>
        <begin position="629"/>
        <end position="774"/>
    </location>
</feature>
<feature type="compositionally biased region" description="Gly residues" evidence="14">
    <location>
        <begin position="1084"/>
        <end position="1093"/>
    </location>
</feature>
<feature type="compositionally biased region" description="Basic and acidic residues" evidence="14">
    <location>
        <begin position="1613"/>
        <end position="1623"/>
    </location>
</feature>
<dbReference type="Pfam" id="PF20805">
    <property type="entry name" value="Integrin_A_Ig_2"/>
    <property type="match status" value="1"/>
</dbReference>
<dbReference type="InterPro" id="IPR000413">
    <property type="entry name" value="Integrin_alpha"/>
</dbReference>
<evidence type="ECO:0000313" key="19">
    <source>
        <dbReference type="EMBL" id="JAQ04525.1"/>
    </source>
</evidence>
<keyword evidence="6 13" id="KW-0130">Cell adhesion</keyword>
<feature type="compositionally biased region" description="Polar residues" evidence="14">
    <location>
        <begin position="1510"/>
        <end position="1521"/>
    </location>
</feature>
<dbReference type="InterPro" id="IPR028994">
    <property type="entry name" value="Integrin_alpha_N"/>
</dbReference>
<feature type="region of interest" description="Disordered" evidence="14">
    <location>
        <begin position="2124"/>
        <end position="2147"/>
    </location>
</feature>
<accession>A0A146LAC6</accession>
<feature type="compositionally biased region" description="Basic and acidic residues" evidence="14">
    <location>
        <begin position="1214"/>
        <end position="1240"/>
    </location>
</feature>
<feature type="compositionally biased region" description="Low complexity" evidence="14">
    <location>
        <begin position="1274"/>
        <end position="1290"/>
    </location>
</feature>
<feature type="domain" description="Integrin alpha first immunoglubulin-like" evidence="15">
    <location>
        <begin position="472"/>
        <end position="628"/>
    </location>
</feature>
<feature type="compositionally biased region" description="Low complexity" evidence="14">
    <location>
        <begin position="1929"/>
        <end position="1945"/>
    </location>
</feature>